<dbReference type="PATRIC" id="fig|1705565.3.peg.2880"/>
<dbReference type="EMBL" id="LIUT01000001">
    <property type="protein sequence ID" value="KOR88565.1"/>
    <property type="molecule type" value="Genomic_DNA"/>
</dbReference>
<dbReference type="OrthoDB" id="9788446at2"/>
<dbReference type="SMART" id="SM00448">
    <property type="entry name" value="REC"/>
    <property type="match status" value="1"/>
</dbReference>
<evidence type="ECO:0008006" key="10">
    <source>
        <dbReference type="Google" id="ProtNLM"/>
    </source>
</evidence>
<accession>A0A0M1P2Q2</accession>
<keyword evidence="3" id="KW-0804">Transcription</keyword>
<evidence type="ECO:0000259" key="7">
    <source>
        <dbReference type="PROSITE" id="PS50110"/>
    </source>
</evidence>
<gene>
    <name evidence="8" type="ORF">AM231_04960</name>
</gene>
<reference evidence="9" key="1">
    <citation type="submission" date="2015-08" db="EMBL/GenBank/DDBJ databases">
        <title>Genome sequencing project for genomic taxonomy and phylogenomics of Bacillus-like bacteria.</title>
        <authorList>
            <person name="Liu B."/>
            <person name="Wang J."/>
            <person name="Zhu Y."/>
            <person name="Liu G."/>
            <person name="Chen Q."/>
            <person name="Chen Z."/>
            <person name="Lan J."/>
            <person name="Che J."/>
            <person name="Ge C."/>
            <person name="Shi H."/>
            <person name="Pan Z."/>
            <person name="Liu X."/>
        </authorList>
    </citation>
    <scope>NUCLEOTIDE SEQUENCE [LARGE SCALE GENOMIC DNA]</scope>
    <source>
        <strain evidence="9">FJAT-22460</strain>
    </source>
</reference>
<evidence type="ECO:0000256" key="3">
    <source>
        <dbReference type="ARBA" id="ARBA00023163"/>
    </source>
</evidence>
<dbReference type="Gene3D" id="1.10.10.60">
    <property type="entry name" value="Homeodomain-like"/>
    <property type="match status" value="2"/>
</dbReference>
<evidence type="ECO:0000313" key="8">
    <source>
        <dbReference type="EMBL" id="KOR88565.1"/>
    </source>
</evidence>
<proteinExistence type="predicted"/>
<dbReference type="InterPro" id="IPR001789">
    <property type="entry name" value="Sig_transdc_resp-reg_receiver"/>
</dbReference>
<dbReference type="PROSITE" id="PS01124">
    <property type="entry name" value="HTH_ARAC_FAMILY_2"/>
    <property type="match status" value="1"/>
</dbReference>
<dbReference type="SUPFAM" id="SSF52172">
    <property type="entry name" value="CheY-like"/>
    <property type="match status" value="1"/>
</dbReference>
<evidence type="ECO:0000256" key="2">
    <source>
        <dbReference type="ARBA" id="ARBA00023125"/>
    </source>
</evidence>
<keyword evidence="2" id="KW-0238">DNA-binding</keyword>
<keyword evidence="5" id="KW-0175">Coiled coil</keyword>
<keyword evidence="9" id="KW-1185">Reference proteome</keyword>
<keyword evidence="4" id="KW-0597">Phosphoprotein</keyword>
<dbReference type="GO" id="GO:0043565">
    <property type="term" value="F:sequence-specific DNA binding"/>
    <property type="evidence" value="ECO:0007669"/>
    <property type="project" value="InterPro"/>
</dbReference>
<feature type="domain" description="Response regulatory" evidence="7">
    <location>
        <begin position="3"/>
        <end position="120"/>
    </location>
</feature>
<dbReference type="Pfam" id="PF00072">
    <property type="entry name" value="Response_reg"/>
    <property type="match status" value="1"/>
</dbReference>
<dbReference type="SUPFAM" id="SSF46689">
    <property type="entry name" value="Homeodomain-like"/>
    <property type="match status" value="2"/>
</dbReference>
<evidence type="ECO:0000313" key="9">
    <source>
        <dbReference type="Proteomes" id="UP000036932"/>
    </source>
</evidence>
<dbReference type="InterPro" id="IPR011006">
    <property type="entry name" value="CheY-like_superfamily"/>
</dbReference>
<evidence type="ECO:0000256" key="1">
    <source>
        <dbReference type="ARBA" id="ARBA00023015"/>
    </source>
</evidence>
<protein>
    <recommendedName>
        <fullName evidence="10">AraC family transcriptional regulator</fullName>
    </recommendedName>
</protein>
<dbReference type="SMART" id="SM00342">
    <property type="entry name" value="HTH_ARAC"/>
    <property type="match status" value="1"/>
</dbReference>
<organism evidence="8 9">
    <name type="scientific">Paenibacillus solani</name>
    <dbReference type="NCBI Taxonomy" id="1705565"/>
    <lineage>
        <taxon>Bacteria</taxon>
        <taxon>Bacillati</taxon>
        <taxon>Bacillota</taxon>
        <taxon>Bacilli</taxon>
        <taxon>Bacillales</taxon>
        <taxon>Paenibacillaceae</taxon>
        <taxon>Paenibacillus</taxon>
    </lineage>
</organism>
<dbReference type="RefSeq" id="WP_054401549.1">
    <property type="nucleotide sequence ID" value="NZ_LIUT01000001.1"/>
</dbReference>
<dbReference type="PROSITE" id="PS50110">
    <property type="entry name" value="RESPONSE_REGULATORY"/>
    <property type="match status" value="1"/>
</dbReference>
<feature type="modified residue" description="4-aspartylphosphate" evidence="4">
    <location>
        <position position="55"/>
    </location>
</feature>
<dbReference type="GO" id="GO:0000160">
    <property type="term" value="P:phosphorelay signal transduction system"/>
    <property type="evidence" value="ECO:0007669"/>
    <property type="project" value="InterPro"/>
</dbReference>
<evidence type="ECO:0000259" key="6">
    <source>
        <dbReference type="PROSITE" id="PS01124"/>
    </source>
</evidence>
<dbReference type="Proteomes" id="UP000036932">
    <property type="component" value="Unassembled WGS sequence"/>
</dbReference>
<dbReference type="InterPro" id="IPR018060">
    <property type="entry name" value="HTH_AraC"/>
</dbReference>
<dbReference type="InterPro" id="IPR009057">
    <property type="entry name" value="Homeodomain-like_sf"/>
</dbReference>
<dbReference type="AlphaFoldDB" id="A0A0M1P2Q2"/>
<dbReference type="PANTHER" id="PTHR43280">
    <property type="entry name" value="ARAC-FAMILY TRANSCRIPTIONAL REGULATOR"/>
    <property type="match status" value="1"/>
</dbReference>
<evidence type="ECO:0000256" key="4">
    <source>
        <dbReference type="PROSITE-ProRule" id="PRU00169"/>
    </source>
</evidence>
<name>A0A0M1P2Q2_9BACL</name>
<dbReference type="Pfam" id="PF12833">
    <property type="entry name" value="HTH_18"/>
    <property type="match status" value="1"/>
</dbReference>
<comment type="caution">
    <text evidence="8">The sequence shown here is derived from an EMBL/GenBank/DDBJ whole genome shotgun (WGS) entry which is preliminary data.</text>
</comment>
<evidence type="ECO:0000256" key="5">
    <source>
        <dbReference type="SAM" id="Coils"/>
    </source>
</evidence>
<dbReference type="Gene3D" id="3.40.50.2300">
    <property type="match status" value="1"/>
</dbReference>
<dbReference type="GO" id="GO:0003700">
    <property type="term" value="F:DNA-binding transcription factor activity"/>
    <property type="evidence" value="ECO:0007669"/>
    <property type="project" value="InterPro"/>
</dbReference>
<feature type="domain" description="HTH araC/xylS-type" evidence="6">
    <location>
        <begin position="423"/>
        <end position="521"/>
    </location>
</feature>
<dbReference type="CDD" id="cd17536">
    <property type="entry name" value="REC_YesN-like"/>
    <property type="match status" value="1"/>
</dbReference>
<keyword evidence="1" id="KW-0805">Transcription regulation</keyword>
<sequence>MLRALLIDDEPLIVENLSAIIPWQQHQFELVGSAQNGLIALDMVKEYNPDLILCDIRMPKMDGLTFLQKLNELEIESSVIMLTGFAEFEYARKALQFGAKDLLLKPINYNELNKVIAETGSRIREIKEEHTQKEKQFKYMQGMIYEKIITDILFEDTTSHLRPEYSHIDVNWEESSYIFLLADQERFVSHEEHGGQQEQQKQKDVRNVLQQVLSGHYPDYSVVQTREGEWCILIRGSGPSSAFKMDEALNMAHQCIESVVQETGLSIRVGYYPDYVPVGELGRVYKGLQREIQLSTEQIQIVSFSSELEKEVAALSFWELIEDIIVALKRCDSKKVAQAHTMLVREFKSVSSAKLEKILHFLVLHLLRELKEMNRTDQAEERAVWACLESPSSVKELIAMLNRMINVAAKMKVSHKSNQMLMDAAKDYIAKNASSDLSVEEVASYLGLSSSHFCVLFKQHFNETFVEHLTGIRIEWAKSMLLNTGQSISTISKTVGYLDRRYFNKVFAKWVGVTPNEYRLGIEGRIET</sequence>
<feature type="coiled-coil region" evidence="5">
    <location>
        <begin position="109"/>
        <end position="136"/>
    </location>
</feature>
<dbReference type="PANTHER" id="PTHR43280:SF28">
    <property type="entry name" value="HTH-TYPE TRANSCRIPTIONAL ACTIVATOR RHAS"/>
    <property type="match status" value="1"/>
</dbReference>